<dbReference type="AlphaFoldDB" id="A0A537L2N4"/>
<keyword evidence="6" id="KW-0816">Tricarboxylic acid cycle</keyword>
<feature type="domain" description="ATP-grasp" evidence="8">
    <location>
        <begin position="9"/>
        <end position="218"/>
    </location>
</feature>
<dbReference type="Gene3D" id="3.30.470.20">
    <property type="entry name" value="ATP-grasp fold, B domain"/>
    <property type="match status" value="1"/>
</dbReference>
<dbReference type="GO" id="GO:0006099">
    <property type="term" value="P:tricarboxylic acid cycle"/>
    <property type="evidence" value="ECO:0007669"/>
    <property type="project" value="UniProtKB-UniRule"/>
</dbReference>
<comment type="function">
    <text evidence="6">Succinyl-CoA synthetase functions in the citric acid cycle (TCA), coupling the hydrolysis of succinyl-CoA to the synthesis of either ATP or GTP and thus represents the only step of substrate-level phosphorylation in the TCA. The beta subunit provides nucleotide specificity of the enzyme and binds the substrate succinate, while the binding sites for coenzyme A and phosphate are found in the alpha subunit.</text>
</comment>
<comment type="pathway">
    <text evidence="6">Carbohydrate metabolism; tricarboxylic acid cycle; succinate from succinyl-CoA (ligase route): step 1/1.</text>
</comment>
<feature type="binding site" evidence="6">
    <location>
        <position position="97"/>
    </location>
    <ligand>
        <name>ATP</name>
        <dbReference type="ChEBI" id="CHEBI:30616"/>
    </ligand>
</feature>
<comment type="similarity">
    <text evidence="1 6">Belongs to the succinate/malate CoA ligase beta subunit family.</text>
</comment>
<dbReference type="InterPro" id="IPR011761">
    <property type="entry name" value="ATP-grasp"/>
</dbReference>
<dbReference type="GO" id="GO:0000287">
    <property type="term" value="F:magnesium ion binding"/>
    <property type="evidence" value="ECO:0007669"/>
    <property type="project" value="UniProtKB-UniRule"/>
</dbReference>
<dbReference type="EC" id="6.2.1.5" evidence="6"/>
<evidence type="ECO:0000256" key="6">
    <source>
        <dbReference type="HAMAP-Rule" id="MF_00558"/>
    </source>
</evidence>
<feature type="binding site" evidence="6">
    <location>
        <position position="189"/>
    </location>
    <ligand>
        <name>Mg(2+)</name>
        <dbReference type="ChEBI" id="CHEBI:18420"/>
    </ligand>
</feature>
<dbReference type="Gene3D" id="3.40.50.261">
    <property type="entry name" value="Succinyl-CoA synthetase domains"/>
    <property type="match status" value="1"/>
</dbReference>
<dbReference type="HAMAP" id="MF_00558">
    <property type="entry name" value="Succ_CoA_beta"/>
    <property type="match status" value="1"/>
</dbReference>
<dbReference type="NCBIfam" id="NF001913">
    <property type="entry name" value="PRK00696.1"/>
    <property type="match status" value="1"/>
</dbReference>
<keyword evidence="3 6" id="KW-0479">Metal-binding</keyword>
<protein>
    <recommendedName>
        <fullName evidence="6">Succinate--CoA ligase [ADP-forming] subunit beta</fullName>
        <ecNumber evidence="6">6.2.1.5</ecNumber>
    </recommendedName>
    <alternativeName>
        <fullName evidence="6">Succinyl-CoA synthetase subunit beta</fullName>
        <shortName evidence="6">SCS-beta</shortName>
    </alternativeName>
</protein>
<gene>
    <name evidence="6 9" type="primary">sucC</name>
    <name evidence="9" type="ORF">E6H01_07045</name>
</gene>
<dbReference type="Proteomes" id="UP000319353">
    <property type="component" value="Unassembled WGS sequence"/>
</dbReference>
<dbReference type="InterPro" id="IPR013815">
    <property type="entry name" value="ATP_grasp_subdomain_1"/>
</dbReference>
<feature type="binding site" evidence="6">
    <location>
        <position position="43"/>
    </location>
    <ligand>
        <name>ATP</name>
        <dbReference type="ChEBI" id="CHEBI:30616"/>
    </ligand>
</feature>
<dbReference type="NCBIfam" id="TIGR01016">
    <property type="entry name" value="sucCoAbeta"/>
    <property type="match status" value="1"/>
</dbReference>
<dbReference type="SUPFAM" id="SSF56059">
    <property type="entry name" value="Glutathione synthetase ATP-binding domain-like"/>
    <property type="match status" value="1"/>
</dbReference>
<keyword evidence="6 7" id="KW-0067">ATP-binding</keyword>
<comment type="catalytic activity">
    <reaction evidence="6">
        <text>GTP + succinate + CoA = succinyl-CoA + GDP + phosphate</text>
        <dbReference type="Rhea" id="RHEA:22120"/>
        <dbReference type="ChEBI" id="CHEBI:30031"/>
        <dbReference type="ChEBI" id="CHEBI:37565"/>
        <dbReference type="ChEBI" id="CHEBI:43474"/>
        <dbReference type="ChEBI" id="CHEBI:57287"/>
        <dbReference type="ChEBI" id="CHEBI:57292"/>
        <dbReference type="ChEBI" id="CHEBI:58189"/>
    </reaction>
</comment>
<evidence type="ECO:0000256" key="7">
    <source>
        <dbReference type="PROSITE-ProRule" id="PRU00409"/>
    </source>
</evidence>
<dbReference type="InterPro" id="IPR016102">
    <property type="entry name" value="Succinyl-CoA_synth-like"/>
</dbReference>
<comment type="subunit">
    <text evidence="6">Heterotetramer of two alpha and two beta subunits.</text>
</comment>
<dbReference type="InterPro" id="IPR013650">
    <property type="entry name" value="ATP-grasp_succ-CoA_synth-type"/>
</dbReference>
<dbReference type="PANTHER" id="PTHR11815:SF10">
    <property type="entry name" value="SUCCINATE--COA LIGASE [GDP-FORMING] SUBUNIT BETA, MITOCHONDRIAL"/>
    <property type="match status" value="1"/>
</dbReference>
<keyword evidence="5 6" id="KW-0460">Magnesium</keyword>
<evidence type="ECO:0000256" key="5">
    <source>
        <dbReference type="ARBA" id="ARBA00022842"/>
    </source>
</evidence>
<dbReference type="EMBL" id="VBAL01000085">
    <property type="protein sequence ID" value="TMJ02268.1"/>
    <property type="molecule type" value="Genomic_DNA"/>
</dbReference>
<comment type="cofactor">
    <cofactor evidence="6">
        <name>Mg(2+)</name>
        <dbReference type="ChEBI" id="CHEBI:18420"/>
    </cofactor>
    <text evidence="6">Binds 1 Mg(2+) ion per subunit.</text>
</comment>
<keyword evidence="2 6" id="KW-0436">Ligase</keyword>
<dbReference type="GO" id="GO:0004776">
    <property type="term" value="F:succinate-CoA ligase (GDP-forming) activity"/>
    <property type="evidence" value="ECO:0007669"/>
    <property type="project" value="RHEA"/>
</dbReference>
<dbReference type="PANTHER" id="PTHR11815">
    <property type="entry name" value="SUCCINYL-COA SYNTHETASE BETA CHAIN"/>
    <property type="match status" value="1"/>
</dbReference>
<dbReference type="GO" id="GO:0006104">
    <property type="term" value="P:succinyl-CoA metabolic process"/>
    <property type="evidence" value="ECO:0007669"/>
    <property type="project" value="TreeGrafter"/>
</dbReference>
<keyword evidence="4 6" id="KW-0547">Nucleotide-binding</keyword>
<dbReference type="SUPFAM" id="SSF52210">
    <property type="entry name" value="Succinyl-CoA synthetase domains"/>
    <property type="match status" value="1"/>
</dbReference>
<feature type="binding site" evidence="6">
    <location>
        <position position="250"/>
    </location>
    <ligand>
        <name>substrate</name>
        <note>ligand shared with subunit alpha</note>
    </ligand>
</feature>
<dbReference type="GO" id="GO:0004775">
    <property type="term" value="F:succinate-CoA ligase (ADP-forming) activity"/>
    <property type="evidence" value="ECO:0007669"/>
    <property type="project" value="UniProtKB-UniRule"/>
</dbReference>
<organism evidence="9 10">
    <name type="scientific">Candidatus Segetimicrobium genomatis</name>
    <dbReference type="NCBI Taxonomy" id="2569760"/>
    <lineage>
        <taxon>Bacteria</taxon>
        <taxon>Bacillati</taxon>
        <taxon>Candidatus Sysuimicrobiota</taxon>
        <taxon>Candidatus Sysuimicrobiia</taxon>
        <taxon>Candidatus Sysuimicrobiales</taxon>
        <taxon>Candidatus Segetimicrobiaceae</taxon>
        <taxon>Candidatus Segetimicrobium</taxon>
    </lineage>
</organism>
<comment type="catalytic activity">
    <reaction evidence="6">
        <text>succinate + ATP + CoA = succinyl-CoA + ADP + phosphate</text>
        <dbReference type="Rhea" id="RHEA:17661"/>
        <dbReference type="ChEBI" id="CHEBI:30031"/>
        <dbReference type="ChEBI" id="CHEBI:30616"/>
        <dbReference type="ChEBI" id="CHEBI:43474"/>
        <dbReference type="ChEBI" id="CHEBI:57287"/>
        <dbReference type="ChEBI" id="CHEBI:57292"/>
        <dbReference type="ChEBI" id="CHEBI:456216"/>
        <dbReference type="EC" id="6.2.1.5"/>
    </reaction>
</comment>
<evidence type="ECO:0000256" key="3">
    <source>
        <dbReference type="ARBA" id="ARBA00022723"/>
    </source>
</evidence>
<dbReference type="PROSITE" id="PS50975">
    <property type="entry name" value="ATP_GRASP"/>
    <property type="match status" value="1"/>
</dbReference>
<evidence type="ECO:0000256" key="2">
    <source>
        <dbReference type="ARBA" id="ARBA00022598"/>
    </source>
</evidence>
<sequence length="371" mass="39553">MKLHEYQAKELFAKYAIPIQKGVVIDRPEQVDGLALKYPLVLKAQVLVGGRGKAGGIKLAATAAEARRHAATILGMEIKGEKVRRLLVAEAAELGAEYYVAFTVDRAARRMAVITSAAGGIDIEEVARTTPDQIVRSTADPFLGVQSYHTRQLGRRIGLSGSLLSDYVGITTALYRLCVAEDAELAEINPLAVVAGRLLAVDAKVIIDDNAVYRHPSLPKNEELTELEAAARAEGLSYVELEGDLAIIGNGAGLVMSTLDMVAYFGGRPANFLDVGGGATTENMKQAIEIVVRKPGVRGLFINIFGGITRCDDIARGIVDARPPVGMVVRLTGTNEEEGRRILQAAGVHAYVDPEEAAQRAVTLTAGAGRQ</sequence>
<feature type="binding site" evidence="6">
    <location>
        <begin position="307"/>
        <end position="309"/>
    </location>
    <ligand>
        <name>substrate</name>
        <note>ligand shared with subunit alpha</note>
    </ligand>
</feature>
<name>A0A537L2N4_9BACT</name>
<dbReference type="GO" id="GO:0005524">
    <property type="term" value="F:ATP binding"/>
    <property type="evidence" value="ECO:0007669"/>
    <property type="project" value="UniProtKB-UniRule"/>
</dbReference>
<feature type="binding site" evidence="6">
    <location>
        <begin position="50"/>
        <end position="52"/>
    </location>
    <ligand>
        <name>ATP</name>
        <dbReference type="ChEBI" id="CHEBI:30616"/>
    </ligand>
</feature>
<feature type="binding site" evidence="6">
    <location>
        <position position="92"/>
    </location>
    <ligand>
        <name>ATP</name>
        <dbReference type="ChEBI" id="CHEBI:30616"/>
    </ligand>
</feature>
<reference evidence="9 10" key="1">
    <citation type="journal article" date="2019" name="Nat. Microbiol.">
        <title>Mediterranean grassland soil C-N compound turnover is dependent on rainfall and depth, and is mediated by genomically divergent microorganisms.</title>
        <authorList>
            <person name="Diamond S."/>
            <person name="Andeer P.F."/>
            <person name="Li Z."/>
            <person name="Crits-Christoph A."/>
            <person name="Burstein D."/>
            <person name="Anantharaman K."/>
            <person name="Lane K.R."/>
            <person name="Thomas B.C."/>
            <person name="Pan C."/>
            <person name="Northen T.R."/>
            <person name="Banfield J.F."/>
        </authorList>
    </citation>
    <scope>NUCLEOTIDE SEQUENCE [LARGE SCALE GENOMIC DNA]</scope>
    <source>
        <strain evidence="9">NP_4</strain>
    </source>
</reference>
<comment type="caution">
    <text evidence="6">Lacks conserved residue(s) required for the propagation of feature annotation.</text>
</comment>
<evidence type="ECO:0000256" key="1">
    <source>
        <dbReference type="ARBA" id="ARBA00009182"/>
    </source>
</evidence>
<proteinExistence type="inferred from homology"/>
<comment type="caution">
    <text evidence="9">The sequence shown here is derived from an EMBL/GenBank/DDBJ whole genome shotgun (WGS) entry which is preliminary data.</text>
</comment>
<dbReference type="Gene3D" id="3.30.1490.20">
    <property type="entry name" value="ATP-grasp fold, A domain"/>
    <property type="match status" value="1"/>
</dbReference>
<dbReference type="FunFam" id="3.30.470.20:FF:000002">
    <property type="entry name" value="Succinate--CoA ligase [ADP-forming] subunit beta"/>
    <property type="match status" value="1"/>
</dbReference>
<dbReference type="Pfam" id="PF08442">
    <property type="entry name" value="ATP-grasp_2"/>
    <property type="match status" value="1"/>
</dbReference>
<dbReference type="InterPro" id="IPR005811">
    <property type="entry name" value="SUCC_ACL_C"/>
</dbReference>
<dbReference type="Pfam" id="PF00549">
    <property type="entry name" value="Ligase_CoA"/>
    <property type="match status" value="1"/>
</dbReference>
<dbReference type="UniPathway" id="UPA00223">
    <property type="reaction ID" value="UER00999"/>
</dbReference>
<dbReference type="GO" id="GO:0042709">
    <property type="term" value="C:succinate-CoA ligase complex"/>
    <property type="evidence" value="ECO:0007669"/>
    <property type="project" value="TreeGrafter"/>
</dbReference>
<evidence type="ECO:0000313" key="10">
    <source>
        <dbReference type="Proteomes" id="UP000319353"/>
    </source>
</evidence>
<feature type="binding site" evidence="6">
    <location>
        <position position="202"/>
    </location>
    <ligand>
        <name>Mg(2+)</name>
        <dbReference type="ChEBI" id="CHEBI:18420"/>
    </ligand>
</feature>
<dbReference type="InterPro" id="IPR005809">
    <property type="entry name" value="Succ_CoA_ligase-like_bsu"/>
</dbReference>
<dbReference type="PIRSF" id="PIRSF001554">
    <property type="entry name" value="SucCS_beta"/>
    <property type="match status" value="1"/>
</dbReference>
<evidence type="ECO:0000313" key="9">
    <source>
        <dbReference type="EMBL" id="TMJ02268.1"/>
    </source>
</evidence>
<evidence type="ECO:0000259" key="8">
    <source>
        <dbReference type="PROSITE" id="PS50975"/>
    </source>
</evidence>
<accession>A0A537L2N4</accession>
<evidence type="ECO:0000256" key="4">
    <source>
        <dbReference type="ARBA" id="ARBA00022741"/>
    </source>
</evidence>